<keyword evidence="7 16" id="KW-0963">Cytoplasm</keyword>
<keyword evidence="13 16" id="KW-0173">Coenzyme A biosynthesis</keyword>
<dbReference type="PANTHER" id="PTHR34265:SF1">
    <property type="entry name" value="TYPE III PANTOTHENATE KINASE"/>
    <property type="match status" value="1"/>
</dbReference>
<reference evidence="17 18" key="1">
    <citation type="submission" date="2024-07" db="EMBL/GenBank/DDBJ databases">
        <authorList>
            <person name="Pitt A."/>
            <person name="Hahn M.W."/>
        </authorList>
    </citation>
    <scope>NUCLEOTIDE SEQUENCE [LARGE SCALE GENOMIC DNA]</scope>
    <source>
        <strain evidence="17 18">2-AUSEE-184A6</strain>
    </source>
</reference>
<comment type="similarity">
    <text evidence="14 16">Belongs to the type III pantothenate kinase family.</text>
</comment>
<feature type="binding site" evidence="16">
    <location>
        <begin position="6"/>
        <end position="13"/>
    </location>
    <ligand>
        <name>ATP</name>
        <dbReference type="ChEBI" id="CHEBI:30616"/>
    </ligand>
</feature>
<feature type="binding site" evidence="16">
    <location>
        <begin position="91"/>
        <end position="94"/>
    </location>
    <ligand>
        <name>substrate</name>
    </ligand>
</feature>
<dbReference type="HAMAP" id="MF_01274">
    <property type="entry name" value="Pantothen_kinase_3"/>
    <property type="match status" value="1"/>
</dbReference>
<evidence type="ECO:0000256" key="13">
    <source>
        <dbReference type="ARBA" id="ARBA00022993"/>
    </source>
</evidence>
<comment type="pathway">
    <text evidence="4 16">Cofactor biosynthesis; coenzyme A biosynthesis; CoA from (R)-pantothenate: step 1/5.</text>
</comment>
<dbReference type="EMBL" id="JBEWZG010000002">
    <property type="protein sequence ID" value="MFL0206324.1"/>
    <property type="molecule type" value="Genomic_DNA"/>
</dbReference>
<keyword evidence="11 16" id="KW-0067">ATP-binding</keyword>
<evidence type="ECO:0000256" key="10">
    <source>
        <dbReference type="ARBA" id="ARBA00022777"/>
    </source>
</evidence>
<dbReference type="RefSeq" id="WP_406777902.1">
    <property type="nucleotide sequence ID" value="NZ_JBEWZG010000002.1"/>
</dbReference>
<dbReference type="InterPro" id="IPR004619">
    <property type="entry name" value="Type_III_PanK"/>
</dbReference>
<accession>A0ABW8SVJ2</accession>
<evidence type="ECO:0000256" key="3">
    <source>
        <dbReference type="ARBA" id="ARBA00004496"/>
    </source>
</evidence>
<evidence type="ECO:0000256" key="12">
    <source>
        <dbReference type="ARBA" id="ARBA00022958"/>
    </source>
</evidence>
<proteinExistence type="inferred from homology"/>
<evidence type="ECO:0000256" key="1">
    <source>
        <dbReference type="ARBA" id="ARBA00001206"/>
    </source>
</evidence>
<protein>
    <recommendedName>
        <fullName evidence="15 16">Type III pantothenate kinase</fullName>
        <ecNumber evidence="6 16">2.7.1.33</ecNumber>
    </recommendedName>
    <alternativeName>
        <fullName evidence="16">PanK-III</fullName>
    </alternativeName>
    <alternativeName>
        <fullName evidence="16">Pantothenic acid kinase</fullName>
    </alternativeName>
</protein>
<dbReference type="SUPFAM" id="SSF53067">
    <property type="entry name" value="Actin-like ATPase domain"/>
    <property type="match status" value="2"/>
</dbReference>
<evidence type="ECO:0000256" key="5">
    <source>
        <dbReference type="ARBA" id="ARBA00011738"/>
    </source>
</evidence>
<evidence type="ECO:0000256" key="6">
    <source>
        <dbReference type="ARBA" id="ARBA00012102"/>
    </source>
</evidence>
<keyword evidence="8 16" id="KW-0808">Transferase</keyword>
<sequence length="233" mass="25324">MVLLLDLGNSRLKYALFDGSQLRDSGIIADLSLPSITEIIPTEGIRLLAICTVIDIPSDILTSLQANYSVHIIAKEDTNLRFSTYDPSTLGLDRLILAEACLSVFPSQPSLCICLGTCITYNLISTAGEFIGGAISPGLHLRSKAMSEFTDKLPLIDLKPDFTPFGTNTNSNLNAGVISGTLFEINGFIASAKKEFPNLQVILTGGDADYYKDQFEIDPLLAWKGFLRMIPMV</sequence>
<evidence type="ECO:0000256" key="4">
    <source>
        <dbReference type="ARBA" id="ARBA00005225"/>
    </source>
</evidence>
<evidence type="ECO:0000256" key="14">
    <source>
        <dbReference type="ARBA" id="ARBA00038036"/>
    </source>
</evidence>
<comment type="cofactor">
    <cofactor evidence="2">
        <name>K(+)</name>
        <dbReference type="ChEBI" id="CHEBI:29103"/>
    </cofactor>
</comment>
<dbReference type="CDD" id="cd24015">
    <property type="entry name" value="ASKHA_NBD_PanK-III"/>
    <property type="match status" value="1"/>
</dbReference>
<evidence type="ECO:0000256" key="11">
    <source>
        <dbReference type="ARBA" id="ARBA00022840"/>
    </source>
</evidence>
<comment type="subunit">
    <text evidence="5 16">Homodimer.</text>
</comment>
<evidence type="ECO:0000256" key="7">
    <source>
        <dbReference type="ARBA" id="ARBA00022490"/>
    </source>
</evidence>
<dbReference type="EC" id="2.7.1.33" evidence="6 16"/>
<gene>
    <name evidence="16" type="primary">coaX</name>
    <name evidence="17" type="ORF">V7S74_06175</name>
</gene>
<evidence type="ECO:0000256" key="9">
    <source>
        <dbReference type="ARBA" id="ARBA00022741"/>
    </source>
</evidence>
<dbReference type="Proteomes" id="UP001623559">
    <property type="component" value="Unassembled WGS sequence"/>
</dbReference>
<dbReference type="Pfam" id="PF03309">
    <property type="entry name" value="Pan_kinase"/>
    <property type="match status" value="1"/>
</dbReference>
<feature type="binding site" evidence="16">
    <location>
        <position position="169"/>
    </location>
    <ligand>
        <name>substrate</name>
    </ligand>
</feature>
<name>A0ABW8SVJ2_9BACT</name>
<dbReference type="NCBIfam" id="TIGR00671">
    <property type="entry name" value="baf"/>
    <property type="match status" value="1"/>
</dbReference>
<evidence type="ECO:0000256" key="8">
    <source>
        <dbReference type="ARBA" id="ARBA00022679"/>
    </source>
</evidence>
<feature type="binding site" evidence="16">
    <location>
        <position position="117"/>
    </location>
    <ligand>
        <name>ATP</name>
        <dbReference type="ChEBI" id="CHEBI:30616"/>
    </ligand>
</feature>
<comment type="catalytic activity">
    <reaction evidence="1 16">
        <text>(R)-pantothenate + ATP = (R)-4'-phosphopantothenate + ADP + H(+)</text>
        <dbReference type="Rhea" id="RHEA:16373"/>
        <dbReference type="ChEBI" id="CHEBI:10986"/>
        <dbReference type="ChEBI" id="CHEBI:15378"/>
        <dbReference type="ChEBI" id="CHEBI:29032"/>
        <dbReference type="ChEBI" id="CHEBI:30616"/>
        <dbReference type="ChEBI" id="CHEBI:456216"/>
        <dbReference type="EC" id="2.7.1.33"/>
    </reaction>
</comment>
<dbReference type="Gene3D" id="3.30.420.40">
    <property type="match status" value="2"/>
</dbReference>
<comment type="cofactor">
    <cofactor evidence="16">
        <name>NH4(+)</name>
        <dbReference type="ChEBI" id="CHEBI:28938"/>
    </cofactor>
    <cofactor evidence="16">
        <name>K(+)</name>
        <dbReference type="ChEBI" id="CHEBI:29103"/>
    </cofactor>
    <text evidence="16">A monovalent cation. Ammonium or potassium.</text>
</comment>
<keyword evidence="12 16" id="KW-0630">Potassium</keyword>
<dbReference type="InterPro" id="IPR043129">
    <property type="entry name" value="ATPase_NBD"/>
</dbReference>
<comment type="function">
    <text evidence="16">Catalyzes the phosphorylation of pantothenate (Pan), the first step in CoA biosynthesis.</text>
</comment>
<comment type="subcellular location">
    <subcellularLocation>
        <location evidence="3 16">Cytoplasm</location>
    </subcellularLocation>
</comment>
<dbReference type="PANTHER" id="PTHR34265">
    <property type="entry name" value="TYPE III PANTOTHENATE KINASE"/>
    <property type="match status" value="1"/>
</dbReference>
<keyword evidence="10 16" id="KW-0418">Kinase</keyword>
<evidence type="ECO:0000256" key="15">
    <source>
        <dbReference type="ARBA" id="ARBA00040883"/>
    </source>
</evidence>
<dbReference type="GO" id="GO:0004594">
    <property type="term" value="F:pantothenate kinase activity"/>
    <property type="evidence" value="ECO:0007669"/>
    <property type="project" value="UniProtKB-EC"/>
</dbReference>
<comment type="caution">
    <text evidence="16">Lacks conserved residue(s) required for the propagation of feature annotation.</text>
</comment>
<feature type="active site" description="Proton acceptor" evidence="16">
    <location>
        <position position="93"/>
    </location>
</feature>
<keyword evidence="9 16" id="KW-0547">Nucleotide-binding</keyword>
<evidence type="ECO:0000256" key="2">
    <source>
        <dbReference type="ARBA" id="ARBA00001958"/>
    </source>
</evidence>
<organism evidence="17 18">
    <name type="scientific">Aquirufa novilacunae</name>
    <dbReference type="NCBI Taxonomy" id="3139305"/>
    <lineage>
        <taxon>Bacteria</taxon>
        <taxon>Pseudomonadati</taxon>
        <taxon>Bacteroidota</taxon>
        <taxon>Cytophagia</taxon>
        <taxon>Cytophagales</taxon>
        <taxon>Flectobacillaceae</taxon>
        <taxon>Aquirufa</taxon>
    </lineage>
</organism>
<evidence type="ECO:0000313" key="17">
    <source>
        <dbReference type="EMBL" id="MFL0206324.1"/>
    </source>
</evidence>
<evidence type="ECO:0000256" key="16">
    <source>
        <dbReference type="HAMAP-Rule" id="MF_01274"/>
    </source>
</evidence>
<comment type="caution">
    <text evidence="17">The sequence shown here is derived from an EMBL/GenBank/DDBJ whole genome shotgun (WGS) entry which is preliminary data.</text>
</comment>
<evidence type="ECO:0000313" key="18">
    <source>
        <dbReference type="Proteomes" id="UP001623559"/>
    </source>
</evidence>